<dbReference type="Pfam" id="PF00460">
    <property type="entry name" value="Flg_bb_rod"/>
    <property type="match status" value="1"/>
</dbReference>
<evidence type="ECO:0000256" key="1">
    <source>
        <dbReference type="ARBA" id="ARBA00004117"/>
    </source>
</evidence>
<dbReference type="InterPro" id="IPR010930">
    <property type="entry name" value="Flg_bb/hook_C_dom"/>
</dbReference>
<keyword evidence="10" id="KW-0282">Flagellum</keyword>
<protein>
    <recommendedName>
        <fullName evidence="4">Flagellar hook-associated protein 1</fullName>
    </recommendedName>
</protein>
<dbReference type="RefSeq" id="WP_010407197.1">
    <property type="nucleotide sequence ID" value="NZ_JAWXXV010000001.1"/>
</dbReference>
<accession>A0ABU4PQI0</accession>
<evidence type="ECO:0000256" key="2">
    <source>
        <dbReference type="ARBA" id="ARBA00004613"/>
    </source>
</evidence>
<dbReference type="Proteomes" id="UP001279660">
    <property type="component" value="Unassembled WGS sequence"/>
</dbReference>
<comment type="similarity">
    <text evidence="3">Belongs to the flagella basal body rod proteins family.</text>
</comment>
<evidence type="ECO:0000313" key="11">
    <source>
        <dbReference type="Proteomes" id="UP001279660"/>
    </source>
</evidence>
<evidence type="ECO:0000259" key="7">
    <source>
        <dbReference type="Pfam" id="PF00460"/>
    </source>
</evidence>
<dbReference type="NCBIfam" id="TIGR02492">
    <property type="entry name" value="flgK_ends"/>
    <property type="match status" value="1"/>
</dbReference>
<dbReference type="Pfam" id="PF22638">
    <property type="entry name" value="FlgK_D1"/>
    <property type="match status" value="1"/>
</dbReference>
<keyword evidence="6" id="KW-0975">Bacterial flagellum</keyword>
<dbReference type="PANTHER" id="PTHR30033:SF1">
    <property type="entry name" value="FLAGELLAR HOOK-ASSOCIATED PROTEIN 1"/>
    <property type="match status" value="1"/>
</dbReference>
<sequence length="699" mass="70493">MSLSEILGSATSGLAAAQAGLRTVSNNIANVGVAGYAREKVTLATRVNSGGVNGVVIGEPQRVADRFLEASVYQRGGDFGRADVTSSYLDRLQSLLGQPGDAASLPAKLDSISASAIALTGSPGSAQTVASFTGNVQDAISSMQQLNGDVTNLRGDVESEVGTTVDRINGLLSQINDLNGTVSQQVGQGRSTSGAADQRTTALTELSSLIGITVRDQPDGRVSIDTASGATLLDRRLRQLSYAGTGTGDGAQASYPPIDIRFADPGGASPATGERIETAAAGGKLGGLLALRDRALPQFQEQLGTVFSGMAEALNSVSNAGTTVPAPTELDGRQTGLVGGDRLGFTGSATFAVLGTSGKLVASTTVDFSRLGAGATVNDAVTAINAGLGGAATASFTGGVLTLKATGGGNGVAIAQTPGAPSDRAGIGFSQFFGMNDLVRSDTSSLTPSGFIASDPHGFGAGETANIVLRDVSGRALTSYTLTGSVGPTIGDLVTELNASPLSKYGSFALDQRGRVEFSPLTGLSGAVLSVPSDSTNRFGSGVSFSSLSGLTGATSGLGHAKVRGDIDVNPNKLPLAILDTTAAVGAKAVGAGDIRGATAFVDRLAQTIDLGKDGVVTLDHVSSALLGGAGLKASQAKTNLDNATSRRDDAINRRDSFSGVNIDEELSQMVVLQSSYSASARVISTASSMYDTLLAMIR</sequence>
<comment type="caution">
    <text evidence="10">The sequence shown here is derived from an EMBL/GenBank/DDBJ whole genome shotgun (WGS) entry which is preliminary data.</text>
</comment>
<comment type="subcellular location">
    <subcellularLocation>
        <location evidence="1">Bacterial flagellum basal body</location>
    </subcellularLocation>
    <subcellularLocation>
        <location evidence="2">Secreted</location>
    </subcellularLocation>
</comment>
<keyword evidence="10" id="KW-0969">Cilium</keyword>
<organism evidence="10 11">
    <name type="scientific">Sphingomonas echinoides</name>
    <dbReference type="NCBI Taxonomy" id="59803"/>
    <lineage>
        <taxon>Bacteria</taxon>
        <taxon>Pseudomonadati</taxon>
        <taxon>Pseudomonadota</taxon>
        <taxon>Alphaproteobacteria</taxon>
        <taxon>Sphingomonadales</taxon>
        <taxon>Sphingomonadaceae</taxon>
        <taxon>Sphingomonas</taxon>
    </lineage>
</organism>
<feature type="domain" description="Flagellar basal body rod protein N-terminal" evidence="7">
    <location>
        <begin position="9"/>
        <end position="36"/>
    </location>
</feature>
<dbReference type="Pfam" id="PF06429">
    <property type="entry name" value="Flg_bbr_C"/>
    <property type="match status" value="1"/>
</dbReference>
<evidence type="ECO:0000256" key="3">
    <source>
        <dbReference type="ARBA" id="ARBA00009677"/>
    </source>
</evidence>
<dbReference type="InterPro" id="IPR053927">
    <property type="entry name" value="FlgK_helical"/>
</dbReference>
<evidence type="ECO:0000259" key="8">
    <source>
        <dbReference type="Pfam" id="PF06429"/>
    </source>
</evidence>
<keyword evidence="5" id="KW-0964">Secreted</keyword>
<name>A0ABU4PQI0_9SPHN</name>
<dbReference type="InterPro" id="IPR001444">
    <property type="entry name" value="Flag_bb_rod_N"/>
</dbReference>
<dbReference type="PANTHER" id="PTHR30033">
    <property type="entry name" value="FLAGELLAR HOOK-ASSOCIATED PROTEIN 1"/>
    <property type="match status" value="1"/>
</dbReference>
<proteinExistence type="inferred from homology"/>
<feature type="domain" description="Flagellar hook-associated protein FlgK helical" evidence="9">
    <location>
        <begin position="89"/>
        <end position="324"/>
    </location>
</feature>
<evidence type="ECO:0000256" key="4">
    <source>
        <dbReference type="ARBA" id="ARBA00016244"/>
    </source>
</evidence>
<keyword evidence="10" id="KW-0966">Cell projection</keyword>
<feature type="domain" description="Flagellar basal-body/hook protein C-terminal" evidence="8">
    <location>
        <begin position="658"/>
        <end position="696"/>
    </location>
</feature>
<dbReference type="PRINTS" id="PR01005">
    <property type="entry name" value="FLGHOOKAP1"/>
</dbReference>
<dbReference type="EMBL" id="JAWXXV010000001">
    <property type="protein sequence ID" value="MDX5985885.1"/>
    <property type="molecule type" value="Genomic_DNA"/>
</dbReference>
<keyword evidence="11" id="KW-1185">Reference proteome</keyword>
<reference evidence="10 11" key="1">
    <citation type="submission" date="2023-11" db="EMBL/GenBank/DDBJ databases">
        <title>MicrobeMod: A computational toolkit for identifying prokaryotic methylation and restriction-modification with nanopore sequencing.</title>
        <authorList>
            <person name="Crits-Christoph A."/>
            <person name="Kang S.C."/>
            <person name="Lee H."/>
            <person name="Ostrov N."/>
        </authorList>
    </citation>
    <scope>NUCLEOTIDE SEQUENCE [LARGE SCALE GENOMIC DNA]</scope>
    <source>
        <strain evidence="10 11">ATCC 14820</strain>
    </source>
</reference>
<evidence type="ECO:0000259" key="9">
    <source>
        <dbReference type="Pfam" id="PF22638"/>
    </source>
</evidence>
<evidence type="ECO:0000256" key="6">
    <source>
        <dbReference type="ARBA" id="ARBA00023143"/>
    </source>
</evidence>
<evidence type="ECO:0000313" key="10">
    <source>
        <dbReference type="EMBL" id="MDX5985885.1"/>
    </source>
</evidence>
<dbReference type="InterPro" id="IPR002371">
    <property type="entry name" value="FlgK"/>
</dbReference>
<dbReference type="SUPFAM" id="SSF64518">
    <property type="entry name" value="Phase 1 flagellin"/>
    <property type="match status" value="1"/>
</dbReference>
<gene>
    <name evidence="10" type="primary">flgK</name>
    <name evidence="10" type="ORF">SIL82_16645</name>
</gene>
<evidence type="ECO:0000256" key="5">
    <source>
        <dbReference type="ARBA" id="ARBA00022525"/>
    </source>
</evidence>